<feature type="compositionally biased region" description="Low complexity" evidence="1">
    <location>
        <begin position="618"/>
        <end position="627"/>
    </location>
</feature>
<dbReference type="Proteomes" id="UP000059188">
    <property type="component" value="Unassembled WGS sequence"/>
</dbReference>
<dbReference type="STRING" id="1108050.A0A0B7FNX2"/>
<feature type="region of interest" description="Disordered" evidence="1">
    <location>
        <begin position="604"/>
        <end position="627"/>
    </location>
</feature>
<evidence type="ECO:0000256" key="1">
    <source>
        <dbReference type="SAM" id="MobiDB-lite"/>
    </source>
</evidence>
<feature type="region of interest" description="Disordered" evidence="1">
    <location>
        <begin position="373"/>
        <end position="402"/>
    </location>
</feature>
<accession>A0A0B7FNX2</accession>
<organism evidence="2 3">
    <name type="scientific">Thanatephorus cucumeris (strain AG1-IB / isolate 7/3/14)</name>
    <name type="common">Lettuce bottom rot fungus</name>
    <name type="synonym">Rhizoctonia solani</name>
    <dbReference type="NCBI Taxonomy" id="1108050"/>
    <lineage>
        <taxon>Eukaryota</taxon>
        <taxon>Fungi</taxon>
        <taxon>Dikarya</taxon>
        <taxon>Basidiomycota</taxon>
        <taxon>Agaricomycotina</taxon>
        <taxon>Agaricomycetes</taxon>
        <taxon>Cantharellales</taxon>
        <taxon>Ceratobasidiaceae</taxon>
        <taxon>Rhizoctonia</taxon>
        <taxon>Rhizoctonia solani AG-1</taxon>
    </lineage>
</organism>
<dbReference type="OrthoDB" id="291007at2759"/>
<dbReference type="EMBL" id="LN679131">
    <property type="protein sequence ID" value="CEL58589.1"/>
    <property type="molecule type" value="Genomic_DNA"/>
</dbReference>
<proteinExistence type="predicted"/>
<name>A0A0B7FNX2_THACB</name>
<keyword evidence="3" id="KW-1185">Reference proteome</keyword>
<dbReference type="Gene3D" id="2.120.10.70">
    <property type="entry name" value="Fucose-specific lectin"/>
    <property type="match status" value="1"/>
</dbReference>
<protein>
    <submittedName>
        <fullName evidence="2">Uncharacterized protein</fullName>
    </submittedName>
</protein>
<sequence length="1380" mass="149676">MEQNPIGAIASISSFNGKRLKVVVVGEGGILLDANCRFGHDRPKNASRPDYLPLPDGRRTQGSIWTDAGVVGTAHPNSKLAVCTIEHLSLAYFFYQLPSGDIVMRRCNMGSEWEWEEECAPVPLGDCGNSPALGTTIVVQPSVLRAGDNSDLTLFYQTSSGHIGIRKMSQSGELQEGVFQGRLSLPLCTPFTALTSGDEFTVSYITLETREIWECSGSLANDWNELEDNESYISAAQRVVLKDSPTPYCVQMASYQTEQPIFYSMISSKFESIVWSSSRARKSYRFEIRGMPGTPIALSGHSPTWSSLSVLFVDVHGAVNIGRLGSGSVDGTKQPECFPIPLDSMRNAFAWVLSKGAGSALGLDISPATEASDLSLDEPDIPVETSECQDDSGPAQPDVPTDPECVDADCQEENECAQPPDFCSAPCPEDDECNGPTDECYGASDDCAPEDECSGGGDSPCGQTEVVDYCPEETKSNCGEDQARCETGEEICDASWCDIKDKAPCNEEGPTCVEDTEKGMSNQVEGESNYGICSTCDGDEGETASAEIPSDDEHETVVGDGRDICPETPDCQLPDETGINTASCDGSALSEGSVTPTLPVDVQLPEAPVSPSNEGSFTPTTPSAPASPASDIPYLPEVLEPVQEVPAVDTNASFVDMIYDCLRYTFKPSGGRYISLQLPARRLDQISSLHMGAASTCGGFNQAMAFETNFQLSDELFDVAKFVSGPNGKSLSQEYENILYSLIPNPESEVSKSLNIQRSIIHKYLSESDHRYTGAGSSDAAIPNQVANPLRNSDKVTRVVVESDAPQPWDIAARFSSVNDTTQASVTSPTQLNIGTGPMACSATRNRPLSYSKAVCAQDISSPTRPVFGGECLSAVHSSMTGCQHTQIEKDLMAYMDVKTISGLLYDAKSAFRKSGRSSVDVSGLALPIAMKPHDWYEASQTSWSADEFNQDLGVLQSQLNQKLSDLDSLTIQLLPFVCSSTEGCKDLELEIESLVKERDGLQRNLESEYPASMISGAQAHGIGLYGSDNYLTSLLGCDHTASPSENYSSEFDLKSITERLDDLKTIDRKLLCATRSLSLKRAQAAMAKSDGPNMQLRSMLESKILEQQTFIEAHIKSIQLSSERYARNLKTSIAQAHLPHSNDPRWSVINISTEVPNMTWENPEAGFGLWVGYGTNSHPLVETVKIDLSFRVSLVEVDRDAWFKSEIMKHSHQLMKLPGNTRWSEWPCDAQAPEEIVQRILQGNFESKGSLPALPTGYLVAKDVLIKVHTSEQSGHITKQDLVKQAATAQGILCFGFAPYSSAHGNAAALHINEYSDGIVFKLPEAQILGYMMQLTPPDLSADYNADAVESGIERIVGKTQYTERPFDKTGDCLCDQNA</sequence>
<evidence type="ECO:0000313" key="2">
    <source>
        <dbReference type="EMBL" id="CEL58589.1"/>
    </source>
</evidence>
<evidence type="ECO:0000313" key="3">
    <source>
        <dbReference type="Proteomes" id="UP000059188"/>
    </source>
</evidence>
<reference evidence="2 3" key="1">
    <citation type="submission" date="2014-11" db="EMBL/GenBank/DDBJ databases">
        <authorList>
            <person name="Wibberg Daniel"/>
        </authorList>
    </citation>
    <scope>NUCLEOTIDE SEQUENCE [LARGE SCALE GENOMIC DNA]</scope>
    <source>
        <strain evidence="2">Rhizoctonia solani AG1-IB 7/3/14</strain>
    </source>
</reference>
<gene>
    <name evidence="2" type="primary">mtor</name>
    <name evidence="2" type="ORF">RSOLAG1IB_08665</name>
</gene>